<proteinExistence type="predicted"/>
<comment type="caution">
    <text evidence="2">The sequence shown here is derived from an EMBL/GenBank/DDBJ whole genome shotgun (WGS) entry which is preliminary data.</text>
</comment>
<sequence>MISIELILRKIKIKNFLSYKETEFTDLKKYNILIGKNSSGKSNLFKIFQLLIDCYNNKSFNKNFIYNGDENKEVYFILEFEFSEKFRKELLFSLFNLKVFENTFRFNEGKLGYPPPNEWKHHEKKFDWFKSKGYFFGFSCQIGFYKDSNA</sequence>
<evidence type="ECO:0000259" key="1">
    <source>
        <dbReference type="Pfam" id="PF13175"/>
    </source>
</evidence>
<reference evidence="2" key="1">
    <citation type="journal article" date="2015" name="Nature">
        <title>Complex archaea that bridge the gap between prokaryotes and eukaryotes.</title>
        <authorList>
            <person name="Spang A."/>
            <person name="Saw J.H."/>
            <person name="Jorgensen S.L."/>
            <person name="Zaremba-Niedzwiedzka K."/>
            <person name="Martijn J."/>
            <person name="Lind A.E."/>
            <person name="van Eijk R."/>
            <person name="Schleper C."/>
            <person name="Guy L."/>
            <person name="Ettema T.J."/>
        </authorList>
    </citation>
    <scope>NUCLEOTIDE SEQUENCE</scope>
</reference>
<evidence type="ECO:0000313" key="2">
    <source>
        <dbReference type="EMBL" id="KKM24580.1"/>
    </source>
</evidence>
<name>A0A0F9LAH5_9ZZZZ</name>
<feature type="domain" description="Endonuclease GajA/Old nuclease/RecF-like AAA" evidence="1">
    <location>
        <begin position="8"/>
        <end position="84"/>
    </location>
</feature>
<accession>A0A0F9LAH5</accession>
<protein>
    <recommendedName>
        <fullName evidence="1">Endonuclease GajA/Old nuclease/RecF-like AAA domain-containing protein</fullName>
    </recommendedName>
</protein>
<dbReference type="InterPro" id="IPR041685">
    <property type="entry name" value="AAA_GajA/Old/RecF-like"/>
</dbReference>
<organism evidence="2">
    <name type="scientific">marine sediment metagenome</name>
    <dbReference type="NCBI Taxonomy" id="412755"/>
    <lineage>
        <taxon>unclassified sequences</taxon>
        <taxon>metagenomes</taxon>
        <taxon>ecological metagenomes</taxon>
    </lineage>
</organism>
<gene>
    <name evidence="2" type="ORF">LCGC14_1603710</name>
</gene>
<dbReference type="SUPFAM" id="SSF52540">
    <property type="entry name" value="P-loop containing nucleoside triphosphate hydrolases"/>
    <property type="match status" value="1"/>
</dbReference>
<dbReference type="InterPro" id="IPR027417">
    <property type="entry name" value="P-loop_NTPase"/>
</dbReference>
<feature type="non-terminal residue" evidence="2">
    <location>
        <position position="150"/>
    </location>
</feature>
<dbReference type="AlphaFoldDB" id="A0A0F9LAH5"/>
<dbReference type="Pfam" id="PF13175">
    <property type="entry name" value="AAA_15"/>
    <property type="match status" value="1"/>
</dbReference>
<dbReference type="EMBL" id="LAZR01012897">
    <property type="protein sequence ID" value="KKM24580.1"/>
    <property type="molecule type" value="Genomic_DNA"/>
</dbReference>
<dbReference type="Gene3D" id="3.40.50.300">
    <property type="entry name" value="P-loop containing nucleotide triphosphate hydrolases"/>
    <property type="match status" value="1"/>
</dbReference>